<organism evidence="7 8">
    <name type="scientific">Pseudomonas syringae pv. viburni</name>
    <dbReference type="NCBI Taxonomy" id="251703"/>
    <lineage>
        <taxon>Bacteria</taxon>
        <taxon>Pseudomonadati</taxon>
        <taxon>Pseudomonadota</taxon>
        <taxon>Gammaproteobacteria</taxon>
        <taxon>Pseudomonadales</taxon>
        <taxon>Pseudomonadaceae</taxon>
        <taxon>Pseudomonas</taxon>
    </lineage>
</organism>
<dbReference type="PANTHER" id="PTHR11070:SF2">
    <property type="entry name" value="ATP-DEPENDENT DNA HELICASE SRS2"/>
    <property type="match status" value="1"/>
</dbReference>
<dbReference type="PATRIC" id="fig|251703.9.peg.3840"/>
<dbReference type="SUPFAM" id="SSF52540">
    <property type="entry name" value="P-loop containing nucleoside triphosphate hydrolases"/>
    <property type="match status" value="1"/>
</dbReference>
<feature type="domain" description="UvrD-like helicase ATP-binding" evidence="6">
    <location>
        <begin position="97"/>
        <end position="166"/>
    </location>
</feature>
<reference evidence="7 8" key="1">
    <citation type="submission" date="2015-09" db="EMBL/GenBank/DDBJ databases">
        <title>Genome announcement of multiple Pseudomonas syringae strains.</title>
        <authorList>
            <person name="Thakur S."/>
            <person name="Wang P.W."/>
            <person name="Gong Y."/>
            <person name="Weir B.S."/>
            <person name="Guttman D.S."/>
        </authorList>
    </citation>
    <scope>NUCLEOTIDE SEQUENCE [LARGE SCALE GENOMIC DNA]</scope>
    <source>
        <strain evidence="7 8">ICMP3963</strain>
    </source>
</reference>
<evidence type="ECO:0000313" key="7">
    <source>
        <dbReference type="EMBL" id="KPZ09250.1"/>
    </source>
</evidence>
<dbReference type="Proteomes" id="UP000050317">
    <property type="component" value="Unassembled WGS sequence"/>
</dbReference>
<dbReference type="GO" id="GO:0016787">
    <property type="term" value="F:hydrolase activity"/>
    <property type="evidence" value="ECO:0007669"/>
    <property type="project" value="UniProtKB-KW"/>
</dbReference>
<keyword evidence="2" id="KW-0378">Hydrolase</keyword>
<keyword evidence="3" id="KW-0347">Helicase</keyword>
<comment type="caution">
    <text evidence="7">The sequence shown here is derived from an EMBL/GenBank/DDBJ whole genome shotgun (WGS) entry which is preliminary data.</text>
</comment>
<name>A0A0Q0ECX4_9PSED</name>
<evidence type="ECO:0000256" key="1">
    <source>
        <dbReference type="ARBA" id="ARBA00022741"/>
    </source>
</evidence>
<keyword evidence="1" id="KW-0547">Nucleotide-binding</keyword>
<dbReference type="GO" id="GO:0000725">
    <property type="term" value="P:recombinational repair"/>
    <property type="evidence" value="ECO:0007669"/>
    <property type="project" value="TreeGrafter"/>
</dbReference>
<evidence type="ECO:0000256" key="4">
    <source>
        <dbReference type="ARBA" id="ARBA00022840"/>
    </source>
</evidence>
<dbReference type="RefSeq" id="WP_044421423.1">
    <property type="nucleotide sequence ID" value="NZ_JYHK01000020.1"/>
</dbReference>
<sequence>MPPEIALFDFPRGSITAPAGCGKTQLITDTLTQHTGSKPILILTHTNAGVAALRARMARARVAPASFRIATLDGFAMKLIGKFPARSGHNPAIMQLANRAADYPAIRAAAIALLSGQHLDQVLRSTYSHLLVDEYQDCNQAQHIIVTWLAASLPTYVLGDPMQAIFDIAQNRLVDWNTDVLPHFPRIGALATPWRWRLAHAENLGLWLLQMRELLEAGHPVDLAAAPREVQWIQIHPPNADAQRRNAALSPLQNGESALIIGDARNTAGRQRLTSQTPGATTVEAVDLPDLITFAQSFELAGPTALIEIANFAGSVMTGVGVNAYLTRVETIRNGRNRTPPTVAESVAVNYMAAPSFAGVIDLLQQLSQQQDCRVYRPEILRCCIAALRMAASHTHTFHEAAIQIRERNRMQGRPLSRRAVGSTLLLKGLEADVAVILEPEQMNARNLYVAMTRGARRLIVCSQNPVLTPPR</sequence>
<dbReference type="GO" id="GO:0003677">
    <property type="term" value="F:DNA binding"/>
    <property type="evidence" value="ECO:0007669"/>
    <property type="project" value="InterPro"/>
</dbReference>
<evidence type="ECO:0000313" key="8">
    <source>
        <dbReference type="Proteomes" id="UP000050317"/>
    </source>
</evidence>
<evidence type="ECO:0000256" key="2">
    <source>
        <dbReference type="ARBA" id="ARBA00022801"/>
    </source>
</evidence>
<proteinExistence type="predicted"/>
<evidence type="ECO:0000256" key="5">
    <source>
        <dbReference type="ARBA" id="ARBA00034923"/>
    </source>
</evidence>
<dbReference type="Pfam" id="PF00580">
    <property type="entry name" value="UvrD-helicase"/>
    <property type="match status" value="1"/>
</dbReference>
<accession>A0A0Q0ECX4</accession>
<dbReference type="GO" id="GO:0005524">
    <property type="term" value="F:ATP binding"/>
    <property type="evidence" value="ECO:0007669"/>
    <property type="project" value="UniProtKB-KW"/>
</dbReference>
<dbReference type="GO" id="GO:0043138">
    <property type="term" value="F:3'-5' DNA helicase activity"/>
    <property type="evidence" value="ECO:0007669"/>
    <property type="project" value="TreeGrafter"/>
</dbReference>
<dbReference type="InterPro" id="IPR000212">
    <property type="entry name" value="DNA_helicase_UvrD/REP"/>
</dbReference>
<evidence type="ECO:0000259" key="6">
    <source>
        <dbReference type="Pfam" id="PF00580"/>
    </source>
</evidence>
<dbReference type="PANTHER" id="PTHR11070">
    <property type="entry name" value="UVRD / RECB / PCRA DNA HELICASE FAMILY MEMBER"/>
    <property type="match status" value="1"/>
</dbReference>
<dbReference type="AlphaFoldDB" id="A0A0Q0ECX4"/>
<dbReference type="Gene3D" id="3.40.50.300">
    <property type="entry name" value="P-loop containing nucleotide triphosphate hydrolases"/>
    <property type="match status" value="1"/>
</dbReference>
<keyword evidence="4" id="KW-0067">ATP-binding</keyword>
<dbReference type="EMBL" id="LJRR01000440">
    <property type="protein sequence ID" value="KPZ09250.1"/>
    <property type="molecule type" value="Genomic_DNA"/>
</dbReference>
<gene>
    <name evidence="7" type="ORF">ALO40_02758</name>
</gene>
<dbReference type="InterPro" id="IPR027417">
    <property type="entry name" value="P-loop_NTPase"/>
</dbReference>
<evidence type="ECO:0000256" key="3">
    <source>
        <dbReference type="ARBA" id="ARBA00022806"/>
    </source>
</evidence>
<protein>
    <recommendedName>
        <fullName evidence="5">DNA 3'-5' helicase II</fullName>
    </recommendedName>
</protein>
<dbReference type="InterPro" id="IPR014016">
    <property type="entry name" value="UvrD-like_ATP-bd"/>
</dbReference>